<dbReference type="GO" id="GO:0005035">
    <property type="term" value="F:death receptor activity"/>
    <property type="evidence" value="ECO:0007669"/>
    <property type="project" value="TreeGrafter"/>
</dbReference>
<dbReference type="GO" id="GO:0009986">
    <property type="term" value="C:cell surface"/>
    <property type="evidence" value="ECO:0007669"/>
    <property type="project" value="TreeGrafter"/>
</dbReference>
<dbReference type="GO" id="GO:0005886">
    <property type="term" value="C:plasma membrane"/>
    <property type="evidence" value="ECO:0007669"/>
    <property type="project" value="UniProtKB-SubCell"/>
</dbReference>
<dbReference type="InterPro" id="IPR001368">
    <property type="entry name" value="TNFR/NGFR_Cys_rich_reg"/>
</dbReference>
<feature type="domain" description="TNFR-Cys" evidence="14">
    <location>
        <begin position="223"/>
        <end position="262"/>
    </location>
</feature>
<evidence type="ECO:0000256" key="9">
    <source>
        <dbReference type="ARBA" id="ARBA00023157"/>
    </source>
</evidence>
<organism evidence="15 16">
    <name type="scientific">Crocodylus porosus</name>
    <name type="common">Saltwater crocodile</name>
    <name type="synonym">Estuarine crocodile</name>
    <dbReference type="NCBI Taxonomy" id="8502"/>
    <lineage>
        <taxon>Eukaryota</taxon>
        <taxon>Metazoa</taxon>
        <taxon>Chordata</taxon>
        <taxon>Craniata</taxon>
        <taxon>Vertebrata</taxon>
        <taxon>Euteleostomi</taxon>
        <taxon>Archelosauria</taxon>
        <taxon>Archosauria</taxon>
        <taxon>Crocodylia</taxon>
        <taxon>Longirostres</taxon>
        <taxon>Crocodylidae</taxon>
        <taxon>Crocodylus</taxon>
    </lineage>
</organism>
<feature type="domain" description="TNFR-Cys" evidence="14">
    <location>
        <begin position="265"/>
        <end position="306"/>
    </location>
</feature>
<evidence type="ECO:0000256" key="6">
    <source>
        <dbReference type="ARBA" id="ARBA00022737"/>
    </source>
</evidence>
<feature type="disulfide bond" evidence="11">
    <location>
        <begin position="288"/>
        <end position="306"/>
    </location>
</feature>
<evidence type="ECO:0000256" key="8">
    <source>
        <dbReference type="ARBA" id="ARBA00023136"/>
    </source>
</evidence>
<dbReference type="Gene3D" id="6.10.250.1780">
    <property type="match status" value="1"/>
</dbReference>
<dbReference type="InterPro" id="IPR034046">
    <property type="entry name" value="TNFRSF16_N"/>
</dbReference>
<dbReference type="GeneTree" id="ENSGT00940000165573"/>
<dbReference type="GO" id="GO:0006915">
    <property type="term" value="P:apoptotic process"/>
    <property type="evidence" value="ECO:0007669"/>
    <property type="project" value="UniProtKB-KW"/>
</dbReference>
<dbReference type="InterPro" id="IPR011029">
    <property type="entry name" value="DEATH-like_dom_sf"/>
</dbReference>
<feature type="disulfide bond" evidence="11">
    <location>
        <begin position="285"/>
        <end position="298"/>
    </location>
</feature>
<dbReference type="Ensembl" id="ENSCPRT00005004681.1">
    <property type="protein sequence ID" value="ENSCPRP00005003990.1"/>
    <property type="gene ID" value="ENSCPRG00005002930.1"/>
</dbReference>
<feature type="domain" description="Death" evidence="13">
    <location>
        <begin position="485"/>
        <end position="548"/>
    </location>
</feature>
<dbReference type="Proteomes" id="UP000594220">
    <property type="component" value="Unplaced"/>
</dbReference>
<dbReference type="Pfam" id="PF00531">
    <property type="entry name" value="Death"/>
    <property type="match status" value="1"/>
</dbReference>
<keyword evidence="16" id="KW-1185">Reference proteome</keyword>
<dbReference type="Gene3D" id="1.10.533.10">
    <property type="entry name" value="Death Domain, Fas"/>
    <property type="match status" value="1"/>
</dbReference>
<evidence type="ECO:0000313" key="16">
    <source>
        <dbReference type="Proteomes" id="UP000594220"/>
    </source>
</evidence>
<dbReference type="OMA" id="ICIMEIL"/>
<dbReference type="GO" id="GO:0015026">
    <property type="term" value="F:coreceptor activity"/>
    <property type="evidence" value="ECO:0007669"/>
    <property type="project" value="TreeGrafter"/>
</dbReference>
<name>A0A7M4E3R6_CROPO</name>
<dbReference type="InterPro" id="IPR000488">
    <property type="entry name" value="Death_dom"/>
</dbReference>
<dbReference type="CDD" id="cd13416">
    <property type="entry name" value="TNFRSF16"/>
    <property type="match status" value="1"/>
</dbReference>
<dbReference type="PROSITE" id="PS00652">
    <property type="entry name" value="TNFR_NGFR_1"/>
    <property type="match status" value="2"/>
</dbReference>
<keyword evidence="10" id="KW-0325">Glycoprotein</keyword>
<dbReference type="SMART" id="SM00208">
    <property type="entry name" value="TNFR"/>
    <property type="match status" value="4"/>
</dbReference>
<dbReference type="InterPro" id="IPR022325">
    <property type="entry name" value="TNFR_16"/>
</dbReference>
<evidence type="ECO:0000256" key="1">
    <source>
        <dbReference type="ARBA" id="ARBA00004162"/>
    </source>
</evidence>
<feature type="domain" description="TNFR-Cys" evidence="14">
    <location>
        <begin position="308"/>
        <end position="349"/>
    </location>
</feature>
<evidence type="ECO:0000256" key="2">
    <source>
        <dbReference type="ARBA" id="ARBA00022475"/>
    </source>
</evidence>
<protein>
    <submittedName>
        <fullName evidence="15">Tumor necrosis factor receptor superfamily member 16-like</fullName>
    </submittedName>
</protein>
<sequence>MAPLGGAVFPRPGVRGAFHDFAVGGLGAVGWQSRGLAPSSLAAPGCRRGCESVPCPEPRPGSPEQAVFAALSEMVFEGLPRTGPSARLHFFHSPLSSAFLSFFPSLPFPFLSSLCLPRSLSSPSRTRSVPSASRRAVRKPGKVAPVTLAGSAASAFRETWTEGATAPWEAVRQLLPTGRPRRVSGSQGCESKHRTALGECCRVCGPGFGVSVPCGSANTQCEPCRANVTFSSASSATEPCQPCSTCPEQAAEPCTPTSDTVCASPCARGHYLRAGNGTGAQCLPCQVCPEGYGAGMPCGPAHDAVCSRCPDGFYSEEKSSVLPCLPCQPGCNESKVMIRPCSPLSNTLCMDKDLQILKRGEGDPRKELPREPPLPEDNSKNIIPVYCSILAAVVVGLLAYVGFKCWNTCKQKQQLAKARAGELGGSPEGEKLHSDSGVFLDTHSLQEHHQLSKVPKAEPRLYINLPPHKQEEVEQLLESPSHSKDWRYLASQLGYEDEAIDTFGRGEAPAHTLLSDWSAKEGATLEALCAALAGIERPDVVDNLTGPAEASSVV</sequence>
<keyword evidence="6" id="KW-0677">Repeat</keyword>
<evidence type="ECO:0000256" key="4">
    <source>
        <dbReference type="ARBA" id="ARBA00022703"/>
    </source>
</evidence>
<evidence type="ECO:0000313" key="15">
    <source>
        <dbReference type="Ensembl" id="ENSCPRP00005003990.1"/>
    </source>
</evidence>
<evidence type="ECO:0000256" key="11">
    <source>
        <dbReference type="PROSITE-ProRule" id="PRU00206"/>
    </source>
</evidence>
<feature type="repeat" description="TNFR-Cys" evidence="11">
    <location>
        <begin position="308"/>
        <end position="349"/>
    </location>
</feature>
<gene>
    <name evidence="15" type="primary">LOC109306438</name>
</gene>
<dbReference type="SMART" id="SM00005">
    <property type="entry name" value="DEATH"/>
    <property type="match status" value="1"/>
</dbReference>
<dbReference type="Pfam" id="PF00020">
    <property type="entry name" value="TNFR_c6"/>
    <property type="match status" value="3"/>
</dbReference>
<feature type="repeat" description="TNFR-Cys" evidence="11">
    <location>
        <begin position="265"/>
        <end position="306"/>
    </location>
</feature>
<keyword evidence="9 11" id="KW-1015">Disulfide bond</keyword>
<keyword evidence="2" id="KW-1003">Cell membrane</keyword>
<evidence type="ECO:0000259" key="14">
    <source>
        <dbReference type="PROSITE" id="PS50050"/>
    </source>
</evidence>
<dbReference type="CDD" id="cd08311">
    <property type="entry name" value="Death_p75NR"/>
    <property type="match status" value="1"/>
</dbReference>
<feature type="disulfide bond" evidence="11">
    <location>
        <begin position="331"/>
        <end position="349"/>
    </location>
</feature>
<evidence type="ECO:0000259" key="13">
    <source>
        <dbReference type="PROSITE" id="PS50017"/>
    </source>
</evidence>
<keyword evidence="8 12" id="KW-0472">Membrane</keyword>
<accession>A0A7M4E3R6</accession>
<comment type="subcellular location">
    <subcellularLocation>
        <location evidence="1">Cell membrane</location>
        <topology evidence="1">Single-pass membrane protein</topology>
    </subcellularLocation>
</comment>
<evidence type="ECO:0000256" key="5">
    <source>
        <dbReference type="ARBA" id="ARBA00022729"/>
    </source>
</evidence>
<dbReference type="SUPFAM" id="SSF47986">
    <property type="entry name" value="DEATH domain"/>
    <property type="match status" value="1"/>
</dbReference>
<evidence type="ECO:0000256" key="10">
    <source>
        <dbReference type="ARBA" id="ARBA00023180"/>
    </source>
</evidence>
<dbReference type="AlphaFoldDB" id="A0A7M4E3R6"/>
<dbReference type="PROSITE" id="PS50050">
    <property type="entry name" value="TNFR_NGFR_2"/>
    <property type="match status" value="3"/>
</dbReference>
<feature type="repeat" description="TNFR-Cys" evidence="11">
    <location>
        <begin position="223"/>
        <end position="262"/>
    </location>
</feature>
<feature type="transmembrane region" description="Helical" evidence="12">
    <location>
        <begin position="383"/>
        <end position="403"/>
    </location>
</feature>
<dbReference type="Pfam" id="PF18422">
    <property type="entry name" value="TNFR_16_TM"/>
    <property type="match status" value="1"/>
</dbReference>
<reference evidence="15" key="1">
    <citation type="submission" date="2025-08" db="UniProtKB">
        <authorList>
            <consortium name="Ensembl"/>
        </authorList>
    </citation>
    <scope>IDENTIFICATION</scope>
</reference>
<dbReference type="InterPro" id="IPR052302">
    <property type="entry name" value="Neurotrophin_rcpt-DD"/>
</dbReference>
<dbReference type="PROSITE" id="PS50017">
    <property type="entry name" value="DEATH_DOMAIN"/>
    <property type="match status" value="1"/>
</dbReference>
<keyword evidence="5" id="KW-0732">Signal</keyword>
<comment type="caution">
    <text evidence="11">Lacks conserved residue(s) required for the propagation of feature annotation.</text>
</comment>
<dbReference type="GO" id="GO:0007266">
    <property type="term" value="P:Rho protein signal transduction"/>
    <property type="evidence" value="ECO:0007669"/>
    <property type="project" value="TreeGrafter"/>
</dbReference>
<dbReference type="PANTHER" id="PTHR46605">
    <property type="entry name" value="TUMOR NECROSIS FACTOR RECEPTOR"/>
    <property type="match status" value="1"/>
</dbReference>
<proteinExistence type="predicted"/>
<evidence type="ECO:0000256" key="12">
    <source>
        <dbReference type="SAM" id="Phobius"/>
    </source>
</evidence>
<dbReference type="PRINTS" id="PR01966">
    <property type="entry name" value="TNFACTORR16"/>
</dbReference>
<evidence type="ECO:0000256" key="7">
    <source>
        <dbReference type="ARBA" id="ARBA00022989"/>
    </source>
</evidence>
<keyword evidence="4" id="KW-0053">Apoptosis</keyword>
<dbReference type="GO" id="GO:0048406">
    <property type="term" value="F:nerve growth factor binding"/>
    <property type="evidence" value="ECO:0007669"/>
    <property type="project" value="TreeGrafter"/>
</dbReference>
<dbReference type="PANTHER" id="PTHR46605:SF1">
    <property type="entry name" value="DEATH DOMAIN-CONTAINING MEMBRANE PROTEIN NRADD"/>
    <property type="match status" value="1"/>
</dbReference>
<evidence type="ECO:0000256" key="3">
    <source>
        <dbReference type="ARBA" id="ARBA00022692"/>
    </source>
</evidence>
<keyword evidence="3 12" id="KW-0812">Transmembrane</keyword>
<reference evidence="15" key="2">
    <citation type="submission" date="2025-09" db="UniProtKB">
        <authorList>
            <consortium name="Ensembl"/>
        </authorList>
    </citation>
    <scope>IDENTIFICATION</scope>
</reference>
<feature type="disulfide bond" evidence="11">
    <location>
        <begin position="309"/>
        <end position="324"/>
    </location>
</feature>
<dbReference type="InterPro" id="IPR041448">
    <property type="entry name" value="TNFR16_TM"/>
</dbReference>
<dbReference type="SUPFAM" id="SSF57586">
    <property type="entry name" value="TNF receptor-like"/>
    <property type="match status" value="2"/>
</dbReference>
<dbReference type="Gene3D" id="2.10.50.10">
    <property type="entry name" value="Tumor Necrosis Factor Receptor, subunit A, domain 2"/>
    <property type="match status" value="3"/>
</dbReference>
<keyword evidence="7 12" id="KW-1133">Transmembrane helix</keyword>